<proteinExistence type="predicted"/>
<evidence type="ECO:0000256" key="7">
    <source>
        <dbReference type="ARBA" id="ARBA00023306"/>
    </source>
</evidence>
<dbReference type="GO" id="GO:0006281">
    <property type="term" value="P:DNA repair"/>
    <property type="evidence" value="ECO:0007669"/>
    <property type="project" value="UniProtKB-KW"/>
</dbReference>
<evidence type="ECO:0000256" key="1">
    <source>
        <dbReference type="ARBA" id="ARBA00004123"/>
    </source>
</evidence>
<dbReference type="GO" id="GO:0051301">
    <property type="term" value="P:cell division"/>
    <property type="evidence" value="ECO:0007669"/>
    <property type="project" value="UniProtKB-KW"/>
</dbReference>
<keyword evidence="5" id="KW-0234">DNA repair</keyword>
<dbReference type="Gramene" id="MELO3C010481.2.1">
    <property type="protein sequence ID" value="MELO3C010481.2.1"/>
    <property type="gene ID" value="MELO3C010481.2"/>
</dbReference>
<evidence type="ECO:0000256" key="5">
    <source>
        <dbReference type="ARBA" id="ARBA00023204"/>
    </source>
</evidence>
<dbReference type="InterPro" id="IPR039776">
    <property type="entry name" value="Pds5"/>
</dbReference>
<keyword evidence="3" id="KW-0227">DNA damage</keyword>
<dbReference type="SUPFAM" id="SSF48371">
    <property type="entry name" value="ARM repeat"/>
    <property type="match status" value="2"/>
</dbReference>
<dbReference type="EnsemblPlants" id="MELO3C010481.2.1">
    <property type="protein sequence ID" value="MELO3C010481.2.1"/>
    <property type="gene ID" value="MELO3C010481.2"/>
</dbReference>
<dbReference type="InterPro" id="IPR011989">
    <property type="entry name" value="ARM-like"/>
</dbReference>
<protein>
    <recommendedName>
        <fullName evidence="9">Sister chromatid cohesion protein PDS5 homolog A</fullName>
    </recommendedName>
</protein>
<keyword evidence="4" id="KW-0498">Mitosis</keyword>
<sequence length="1352" mass="152395">MLPKYKWRLGKIVVISPTTAGTDLTNTGGQYLEGFSTSTGADGFEQQPECIGGAVPTRRHMDHSSLQLIRDVGTKLSKHSRPTKDYIIKSLRFLLQQVVDAFARLEQSHVSDARAKSEPAKKLDSCTKPLRNSIINGLLRNKDKDVRLLLAICVSEMFRVMAPEPPFEDEYLRDIFILVLSSFSELADTTSPLFSWRVKILETVARCKCCVIMLDIGCEDLVLDMFNTFFSAVRDYHDPSLVNNILSIMTHILSEDASPPLVDAVLHNLVKEEKGEPTAASHLAGSIVGTCAETLEPLICGLLTSCISERDVVGSELKEFYHEIIFRIFQCVPQMLLPVIPNLTLELLHTNICRAHFLKLVNGDYNTDQVDVRIKAVKIIGRLLSLPGNSVAQKYRGLFMEFLKRFADKSAEVRIHAIQCAKDCYLANPDCSESMEILVMNISAAVEERLLDVDDRVRTQAVIVVCDIARSNIKFIPLTLISQAAERLRDKRISVRKKALQKLLEAYRDYCDLCSKGQSTMNDAFEQIPCKVLMLCYDKDCKEFRSQCMELVLVEDLFPADLSIEERTKHWIRLFSLFNNHHEKALRHVLLQKKRLQNELRTYLGLRKRDKENRSEEIEKQTETALVKMAACFPDPTKAKESFYKLNQIKDNNIFNCLELLLDQLTFSEAEATRDKLLRMVGSKQPHFEFLKSLSLKCSYNLFSTEHIHFALDCILSDRVGNKHLEGPTGKLLLAVISIFPSLIRALEDRLPRLLEETNSIDSKLIDVLSKAGHSLSIELSTFCFPSPNRDVYPFLERLCLEGTRGESKSAVSAIAALASNSEDFWFSKLCKELANLLSRGMNLPTVLQSLGCIAKYSISTFDDHDQDEGIVASIYEKIFQVDLSDNLNKLDGDASSISCDLKIYGLKALVKSFLPHRGTPRRNVDEFLNFLSRMLSMCEASVEIIPTKDDQARIQLAAAKSVLRLSKRWDLQIAPEIFRLTILTAKDSSSMFRKQFIDKVHKLLKEQAIPTRYACAFAFCISDSLKDLQDDSRKYMAEFIEQYSKIAQIHQTSVVQDGSMTFVPAYIVVFLIYILAHDSGFPHVDCQDENVYAQFCRPFLSVLQMLVNVDVNVAQDTVLYLHSIFRAIRRVEDAADIKTSPVRKLHILADIGLSFVTSPNYSGVSLSGAPKHILLPVSLYRVNSGQLPQHGYEKCFVGRVIKAFHSEICKPANVSTRSDQKFLESTMQTNINPCSSKSTKACKQVEAISSRATKINKTVNQEINPCSSKSTKGCKQVETISSRATKINKTVNHEIIVGRKRRRAVSPTTSKSIELRECSQVYGSGANHTNQMVECFVLIETNTLDFPKGKK</sequence>
<dbReference type="GO" id="GO:0035825">
    <property type="term" value="P:homologous recombination"/>
    <property type="evidence" value="ECO:0007669"/>
    <property type="project" value="UniProtKB-ARBA"/>
</dbReference>
<accession>A0A9I9CYI8</accession>
<organism evidence="8">
    <name type="scientific">Cucumis melo</name>
    <name type="common">Muskmelon</name>
    <dbReference type="NCBI Taxonomy" id="3656"/>
    <lineage>
        <taxon>Eukaryota</taxon>
        <taxon>Viridiplantae</taxon>
        <taxon>Streptophyta</taxon>
        <taxon>Embryophyta</taxon>
        <taxon>Tracheophyta</taxon>
        <taxon>Spermatophyta</taxon>
        <taxon>Magnoliopsida</taxon>
        <taxon>eudicotyledons</taxon>
        <taxon>Gunneridae</taxon>
        <taxon>Pentapetalae</taxon>
        <taxon>rosids</taxon>
        <taxon>fabids</taxon>
        <taxon>Cucurbitales</taxon>
        <taxon>Cucurbitaceae</taxon>
        <taxon>Benincaseae</taxon>
        <taxon>Cucumis</taxon>
    </lineage>
</organism>
<evidence type="ECO:0000256" key="3">
    <source>
        <dbReference type="ARBA" id="ARBA00022763"/>
    </source>
</evidence>
<dbReference type="Gene3D" id="1.25.10.10">
    <property type="entry name" value="Leucine-rich Repeat Variant"/>
    <property type="match status" value="1"/>
</dbReference>
<name>A0A9I9CYI8_CUCME</name>
<dbReference type="PANTHER" id="PTHR12663">
    <property type="entry name" value="ANDROGEN INDUCED INHIBITOR OF PROLIFERATION AS3 / PDS5-RELATED"/>
    <property type="match status" value="1"/>
</dbReference>
<dbReference type="GO" id="GO:0005634">
    <property type="term" value="C:nucleus"/>
    <property type="evidence" value="ECO:0007669"/>
    <property type="project" value="UniProtKB-SubCell"/>
</dbReference>
<evidence type="ECO:0000256" key="4">
    <source>
        <dbReference type="ARBA" id="ARBA00022776"/>
    </source>
</evidence>
<dbReference type="GO" id="GO:0000785">
    <property type="term" value="C:chromatin"/>
    <property type="evidence" value="ECO:0007669"/>
    <property type="project" value="TreeGrafter"/>
</dbReference>
<evidence type="ECO:0000313" key="8">
    <source>
        <dbReference type="EnsemblPlants" id="MELO3C010481.2.1"/>
    </source>
</evidence>
<comment type="subcellular location">
    <subcellularLocation>
        <location evidence="1">Nucleus</location>
    </subcellularLocation>
</comment>
<dbReference type="Pfam" id="PF20168">
    <property type="entry name" value="PDS5"/>
    <property type="match status" value="1"/>
</dbReference>
<dbReference type="CDD" id="cd19953">
    <property type="entry name" value="PDS5"/>
    <property type="match status" value="1"/>
</dbReference>
<keyword evidence="6" id="KW-0539">Nucleus</keyword>
<dbReference type="PANTHER" id="PTHR12663:SF50">
    <property type="entry name" value="SISTER CHROMATID COHESION PROTEIN PDS5 HOMOLOG B"/>
    <property type="match status" value="1"/>
</dbReference>
<keyword evidence="2" id="KW-0132">Cell division</keyword>
<evidence type="ECO:0000256" key="2">
    <source>
        <dbReference type="ARBA" id="ARBA00022618"/>
    </source>
</evidence>
<dbReference type="InterPro" id="IPR016024">
    <property type="entry name" value="ARM-type_fold"/>
</dbReference>
<reference evidence="8" key="1">
    <citation type="submission" date="2023-03" db="UniProtKB">
        <authorList>
            <consortium name="EnsemblPlants"/>
        </authorList>
    </citation>
    <scope>IDENTIFICATION</scope>
</reference>
<evidence type="ECO:0008006" key="9">
    <source>
        <dbReference type="Google" id="ProtNLM"/>
    </source>
</evidence>
<keyword evidence="7" id="KW-0131">Cell cycle</keyword>
<dbReference type="GO" id="GO:0007064">
    <property type="term" value="P:mitotic sister chromatid cohesion"/>
    <property type="evidence" value="ECO:0007669"/>
    <property type="project" value="InterPro"/>
</dbReference>
<evidence type="ECO:0000256" key="6">
    <source>
        <dbReference type="ARBA" id="ARBA00023242"/>
    </source>
</evidence>